<evidence type="ECO:0000313" key="2">
    <source>
        <dbReference type="Proteomes" id="UP000035721"/>
    </source>
</evidence>
<name>A0A077LYV3_9MICO</name>
<dbReference type="STRING" id="1194083.BN12_250013"/>
<proteinExistence type="predicted"/>
<accession>A0A077LYV3</accession>
<evidence type="ECO:0000313" key="1">
    <source>
        <dbReference type="EMBL" id="CCH78082.1"/>
    </source>
</evidence>
<dbReference type="Proteomes" id="UP000035721">
    <property type="component" value="Unassembled WGS sequence"/>
</dbReference>
<dbReference type="EMBL" id="CAJB01000168">
    <property type="protein sequence ID" value="CCH78082.1"/>
    <property type="molecule type" value="Genomic_DNA"/>
</dbReference>
<sequence length="26" mass="3091">MHLSLSRVRGQMATWRVNPNRRLLPT</sequence>
<gene>
    <name evidence="1" type="ORF">BN12_250013</name>
</gene>
<comment type="caution">
    <text evidence="1">The sequence shown here is derived from an EMBL/GenBank/DDBJ whole genome shotgun (WGS) entry which is preliminary data.</text>
</comment>
<keyword evidence="2" id="KW-1185">Reference proteome</keyword>
<reference evidence="1 2" key="1">
    <citation type="journal article" date="2013" name="ISME J.">
        <title>A metabolic model for members of the genus Tetrasphaera involved in enhanced biological phosphorus removal.</title>
        <authorList>
            <person name="Kristiansen R."/>
            <person name="Nguyen H.T.T."/>
            <person name="Saunders A.M."/>
            <person name="Nielsen J.L."/>
            <person name="Wimmer R."/>
            <person name="Le V.Q."/>
            <person name="McIlroy S.J."/>
            <person name="Petrovski S."/>
            <person name="Seviour R.J."/>
            <person name="Calteau A."/>
            <person name="Nielsen K.L."/>
            <person name="Nielsen P.H."/>
        </authorList>
    </citation>
    <scope>NUCLEOTIDE SEQUENCE [LARGE SCALE GENOMIC DNA]</scope>
    <source>
        <strain evidence="1 2">T1-X7</strain>
    </source>
</reference>
<organism evidence="1 2">
    <name type="scientific">Nostocoides japonicum T1-X7</name>
    <dbReference type="NCBI Taxonomy" id="1194083"/>
    <lineage>
        <taxon>Bacteria</taxon>
        <taxon>Bacillati</taxon>
        <taxon>Actinomycetota</taxon>
        <taxon>Actinomycetes</taxon>
        <taxon>Micrococcales</taxon>
        <taxon>Intrasporangiaceae</taxon>
        <taxon>Nostocoides</taxon>
    </lineage>
</organism>
<dbReference type="AlphaFoldDB" id="A0A077LYV3"/>
<protein>
    <submittedName>
        <fullName evidence="1">Uncharacterized protein</fullName>
    </submittedName>
</protein>